<feature type="compositionally biased region" description="Low complexity" evidence="1">
    <location>
        <begin position="34"/>
        <end position="43"/>
    </location>
</feature>
<proteinExistence type="predicted"/>
<evidence type="ECO:0000256" key="1">
    <source>
        <dbReference type="SAM" id="MobiDB-lite"/>
    </source>
</evidence>
<feature type="non-terminal residue" evidence="2">
    <location>
        <position position="1"/>
    </location>
</feature>
<dbReference type="AlphaFoldDB" id="A0A5J9WQN7"/>
<dbReference type="OrthoDB" id="787137at2759"/>
<evidence type="ECO:0000313" key="2">
    <source>
        <dbReference type="EMBL" id="TVU50448.1"/>
    </source>
</evidence>
<dbReference type="Gramene" id="TVU50448">
    <property type="protein sequence ID" value="TVU50448"/>
    <property type="gene ID" value="EJB05_01819"/>
</dbReference>
<gene>
    <name evidence="2" type="ORF">EJB05_01819</name>
</gene>
<feature type="compositionally biased region" description="Polar residues" evidence="1">
    <location>
        <begin position="120"/>
        <end position="134"/>
    </location>
</feature>
<sequence length="150" mass="15886">MATSHYKNLLSISGVQGGALLPVLVQMEQPPPKGSGLSPSGSDSDPEPMAVDNSGAEKSHNMDAATWHFERNKPHLAKAPRSIMLGPSERSAGILGPGPDANRKAGILGPGPDAKRKEAQNSYRSHQAYTSNNPYPKLRVERPKAISPAS</sequence>
<reference evidence="2 3" key="1">
    <citation type="journal article" date="2019" name="Sci. Rep.">
        <title>A high-quality genome of Eragrostis curvula grass provides insights into Poaceae evolution and supports new strategies to enhance forage quality.</title>
        <authorList>
            <person name="Carballo J."/>
            <person name="Santos B.A.C.M."/>
            <person name="Zappacosta D."/>
            <person name="Garbus I."/>
            <person name="Selva J.P."/>
            <person name="Gallo C.A."/>
            <person name="Diaz A."/>
            <person name="Albertini E."/>
            <person name="Caccamo M."/>
            <person name="Echenique V."/>
        </authorList>
    </citation>
    <scope>NUCLEOTIDE SEQUENCE [LARGE SCALE GENOMIC DNA]</scope>
    <source>
        <strain evidence="3">cv. Victoria</strain>
        <tissue evidence="2">Leaf</tissue>
    </source>
</reference>
<feature type="region of interest" description="Disordered" evidence="1">
    <location>
        <begin position="23"/>
        <end position="150"/>
    </location>
</feature>
<dbReference type="Proteomes" id="UP000324897">
    <property type="component" value="Chromosome 6"/>
</dbReference>
<organism evidence="2 3">
    <name type="scientific">Eragrostis curvula</name>
    <name type="common">weeping love grass</name>
    <dbReference type="NCBI Taxonomy" id="38414"/>
    <lineage>
        <taxon>Eukaryota</taxon>
        <taxon>Viridiplantae</taxon>
        <taxon>Streptophyta</taxon>
        <taxon>Embryophyta</taxon>
        <taxon>Tracheophyta</taxon>
        <taxon>Spermatophyta</taxon>
        <taxon>Magnoliopsida</taxon>
        <taxon>Liliopsida</taxon>
        <taxon>Poales</taxon>
        <taxon>Poaceae</taxon>
        <taxon>PACMAD clade</taxon>
        <taxon>Chloridoideae</taxon>
        <taxon>Eragrostideae</taxon>
        <taxon>Eragrostidinae</taxon>
        <taxon>Eragrostis</taxon>
    </lineage>
</organism>
<name>A0A5J9WQN7_9POAL</name>
<keyword evidence="3" id="KW-1185">Reference proteome</keyword>
<dbReference type="EMBL" id="RWGY01000002">
    <property type="protein sequence ID" value="TVU50448.1"/>
    <property type="molecule type" value="Genomic_DNA"/>
</dbReference>
<comment type="caution">
    <text evidence="2">The sequence shown here is derived from an EMBL/GenBank/DDBJ whole genome shotgun (WGS) entry which is preliminary data.</text>
</comment>
<accession>A0A5J9WQN7</accession>
<protein>
    <submittedName>
        <fullName evidence="2">Uncharacterized protein</fullName>
    </submittedName>
</protein>
<evidence type="ECO:0000313" key="3">
    <source>
        <dbReference type="Proteomes" id="UP000324897"/>
    </source>
</evidence>